<dbReference type="Gene3D" id="2.40.128.140">
    <property type="entry name" value="Outer membrane protein"/>
    <property type="match status" value="1"/>
</dbReference>
<sequence>MTLRLPALAATALLLAPALAQAACPAPADDGEDRATWLLRSDNDLYGREGQDQGYTNGFVVTYVSPNVERFDADCLAAPVRLAARSLGWLVPEGEQNNVVLGFQHGTYTPTDGTRSDVIAEDRPYAGVATLSVALNARKGNRLGTTQLRLGMVGPSAQAEMGQDSLHQWFGRPRFKGWDNQLRDEVVVQLAHERAWRRDFATTAGGWRWDAIGHAGGAVGNLASYANAGAELRFGKHLPDDFGSNPLRLGGDNSAPGIRDENVEAIRWHGFIALDGRWVGNDILFDGNTSKDSHSVEPKDAVADLVLGVAITRGPWKFTATHVRRTREFEGQQELPAFGTLTFSRAF</sequence>
<evidence type="ECO:0000313" key="3">
    <source>
        <dbReference type="Proteomes" id="UP000029393"/>
    </source>
</evidence>
<feature type="signal peptide" evidence="1">
    <location>
        <begin position="1"/>
        <end position="22"/>
    </location>
</feature>
<evidence type="ECO:0000256" key="1">
    <source>
        <dbReference type="SAM" id="SignalP"/>
    </source>
</evidence>
<dbReference type="eggNOG" id="COG3528">
    <property type="taxonomic scope" value="Bacteria"/>
</dbReference>
<dbReference type="Proteomes" id="UP000029393">
    <property type="component" value="Unassembled WGS sequence"/>
</dbReference>
<organism evidence="2 3">
    <name type="scientific">Arenimonas metalli CF5-1</name>
    <dbReference type="NCBI Taxonomy" id="1384056"/>
    <lineage>
        <taxon>Bacteria</taxon>
        <taxon>Pseudomonadati</taxon>
        <taxon>Pseudomonadota</taxon>
        <taxon>Gammaproteobacteria</taxon>
        <taxon>Lysobacterales</taxon>
        <taxon>Lysobacteraceae</taxon>
        <taxon>Arenimonas</taxon>
    </lineage>
</organism>
<keyword evidence="1" id="KW-0732">Signal</keyword>
<proteinExistence type="predicted"/>
<dbReference type="RefSeq" id="WP_034210874.1">
    <property type="nucleotide sequence ID" value="NZ_AVCK01000011.1"/>
</dbReference>
<evidence type="ECO:0008006" key="4">
    <source>
        <dbReference type="Google" id="ProtNLM"/>
    </source>
</evidence>
<comment type="caution">
    <text evidence="2">The sequence shown here is derived from an EMBL/GenBank/DDBJ whole genome shotgun (WGS) entry which is preliminary data.</text>
</comment>
<dbReference type="AlphaFoldDB" id="A0A091B8Y6"/>
<accession>A0A091B8Y6</accession>
<dbReference type="EMBL" id="AVCK01000011">
    <property type="protein sequence ID" value="KFN47309.1"/>
    <property type="molecule type" value="Genomic_DNA"/>
</dbReference>
<feature type="chain" id="PRO_5001870944" description="Lipid A deacylase LpxR family protein" evidence="1">
    <location>
        <begin position="23"/>
        <end position="347"/>
    </location>
</feature>
<keyword evidence="3" id="KW-1185">Reference proteome</keyword>
<reference evidence="2 3" key="1">
    <citation type="submission" date="2013-09" db="EMBL/GenBank/DDBJ databases">
        <title>Genome sequencing of Arenimonas metalli.</title>
        <authorList>
            <person name="Chen F."/>
            <person name="Wang G."/>
        </authorList>
    </citation>
    <scope>NUCLEOTIDE SEQUENCE [LARGE SCALE GENOMIC DNA]</scope>
    <source>
        <strain evidence="2 3">CF5-1</strain>
    </source>
</reference>
<dbReference type="STRING" id="1384056.N787_09310"/>
<dbReference type="InterPro" id="IPR018707">
    <property type="entry name" value="LpxR"/>
</dbReference>
<dbReference type="InterPro" id="IPR037107">
    <property type="entry name" value="Put_OMP_sf"/>
</dbReference>
<evidence type="ECO:0000313" key="2">
    <source>
        <dbReference type="EMBL" id="KFN47309.1"/>
    </source>
</evidence>
<name>A0A091B8Y6_9GAMM</name>
<dbReference type="Pfam" id="PF09982">
    <property type="entry name" value="LpxR"/>
    <property type="match status" value="1"/>
</dbReference>
<dbReference type="PATRIC" id="fig|1384056.3.peg.717"/>
<protein>
    <recommendedName>
        <fullName evidence="4">Lipid A deacylase LpxR family protein</fullName>
    </recommendedName>
</protein>
<gene>
    <name evidence="2" type="ORF">N787_09310</name>
</gene>